<gene>
    <name evidence="8" type="primary">LOC107111454</name>
</gene>
<dbReference type="GeneID" id="107111454"/>
<reference evidence="8" key="1">
    <citation type="submission" date="2025-08" db="UniProtKB">
        <authorList>
            <consortium name="RefSeq"/>
        </authorList>
    </citation>
    <scope>IDENTIFICATION</scope>
</reference>
<evidence type="ECO:0000313" key="7">
    <source>
        <dbReference type="Proteomes" id="UP000694871"/>
    </source>
</evidence>
<evidence type="ECO:0000256" key="5">
    <source>
        <dbReference type="ARBA" id="ARBA00023004"/>
    </source>
</evidence>
<keyword evidence="5 6" id="KW-0408">Iron</keyword>
<evidence type="ECO:0000256" key="1">
    <source>
        <dbReference type="ARBA" id="ARBA00001971"/>
    </source>
</evidence>
<dbReference type="Gene3D" id="1.10.630.10">
    <property type="entry name" value="Cytochrome P450"/>
    <property type="match status" value="1"/>
</dbReference>
<evidence type="ECO:0000256" key="2">
    <source>
        <dbReference type="ARBA" id="ARBA00010617"/>
    </source>
</evidence>
<evidence type="ECO:0000256" key="6">
    <source>
        <dbReference type="RuleBase" id="RU000461"/>
    </source>
</evidence>
<evidence type="ECO:0000256" key="4">
    <source>
        <dbReference type="ARBA" id="ARBA00022723"/>
    </source>
</evidence>
<dbReference type="SUPFAM" id="SSF48264">
    <property type="entry name" value="Cytochrome P450"/>
    <property type="match status" value="1"/>
</dbReference>
<dbReference type="InterPro" id="IPR001128">
    <property type="entry name" value="Cyt_P450"/>
</dbReference>
<name>A0ABM1K2G7_GEKJA</name>
<keyword evidence="6" id="KW-0503">Monooxygenase</keyword>
<evidence type="ECO:0000313" key="8">
    <source>
        <dbReference type="RefSeq" id="XP_015267904.1"/>
    </source>
</evidence>
<keyword evidence="6" id="KW-0560">Oxidoreductase</keyword>
<proteinExistence type="inferred from homology"/>
<keyword evidence="3 6" id="KW-0349">Heme</keyword>
<dbReference type="InterPro" id="IPR017972">
    <property type="entry name" value="Cyt_P450_CS"/>
</dbReference>
<sequence>GTEVFPLLGSVLRDPKHFARPDVFDPQHFLDENGTFKRNDAFVPFSVGKRYCFGERLARMELFLFFTSILQNFRFKSPIPTEEIDISPMLVGFATIPHFYKISMIPR</sequence>
<dbReference type="Pfam" id="PF00067">
    <property type="entry name" value="p450"/>
    <property type="match status" value="1"/>
</dbReference>
<dbReference type="InterPro" id="IPR002401">
    <property type="entry name" value="Cyt_P450_E_grp-I"/>
</dbReference>
<keyword evidence="7" id="KW-1185">Reference proteome</keyword>
<dbReference type="PANTHER" id="PTHR24300:SF180">
    <property type="entry name" value="CYTOCHROME P450 2A6"/>
    <property type="match status" value="1"/>
</dbReference>
<protein>
    <submittedName>
        <fullName evidence="8">Cytochrome P450 2A13-like</fullName>
    </submittedName>
</protein>
<accession>A0ABM1K2G7</accession>
<dbReference type="PRINTS" id="PR00463">
    <property type="entry name" value="EP450I"/>
</dbReference>
<keyword evidence="4 6" id="KW-0479">Metal-binding</keyword>
<dbReference type="PANTHER" id="PTHR24300">
    <property type="entry name" value="CYTOCHROME P450 508A4-RELATED"/>
    <property type="match status" value="1"/>
</dbReference>
<dbReference type="Proteomes" id="UP000694871">
    <property type="component" value="Unplaced"/>
</dbReference>
<dbReference type="InterPro" id="IPR050182">
    <property type="entry name" value="Cytochrome_P450_fam2"/>
</dbReference>
<evidence type="ECO:0000256" key="3">
    <source>
        <dbReference type="ARBA" id="ARBA00022617"/>
    </source>
</evidence>
<feature type="non-terminal residue" evidence="8">
    <location>
        <position position="1"/>
    </location>
</feature>
<dbReference type="InterPro" id="IPR036396">
    <property type="entry name" value="Cyt_P450_sf"/>
</dbReference>
<comment type="similarity">
    <text evidence="2 6">Belongs to the cytochrome P450 family.</text>
</comment>
<organism evidence="7 8">
    <name type="scientific">Gekko japonicus</name>
    <name type="common">Schlegel's Japanese gecko</name>
    <dbReference type="NCBI Taxonomy" id="146911"/>
    <lineage>
        <taxon>Eukaryota</taxon>
        <taxon>Metazoa</taxon>
        <taxon>Chordata</taxon>
        <taxon>Craniata</taxon>
        <taxon>Vertebrata</taxon>
        <taxon>Euteleostomi</taxon>
        <taxon>Lepidosauria</taxon>
        <taxon>Squamata</taxon>
        <taxon>Bifurcata</taxon>
        <taxon>Gekkota</taxon>
        <taxon>Gekkonidae</taxon>
        <taxon>Gekkoninae</taxon>
        <taxon>Gekko</taxon>
    </lineage>
</organism>
<dbReference type="RefSeq" id="XP_015267904.1">
    <property type="nucleotide sequence ID" value="XM_015412418.1"/>
</dbReference>
<dbReference type="PROSITE" id="PS00086">
    <property type="entry name" value="CYTOCHROME_P450"/>
    <property type="match status" value="1"/>
</dbReference>
<comment type="cofactor">
    <cofactor evidence="1">
        <name>heme</name>
        <dbReference type="ChEBI" id="CHEBI:30413"/>
    </cofactor>
</comment>